<dbReference type="EMBL" id="CP071796">
    <property type="protein sequence ID" value="QTD46377.1"/>
    <property type="molecule type" value="Genomic_DNA"/>
</dbReference>
<dbReference type="SUPFAM" id="SSF52821">
    <property type="entry name" value="Rhodanese/Cell cycle control phosphatase"/>
    <property type="match status" value="1"/>
</dbReference>
<dbReference type="CDD" id="cd00158">
    <property type="entry name" value="RHOD"/>
    <property type="match status" value="1"/>
</dbReference>
<protein>
    <submittedName>
        <fullName evidence="3">Rhodanese-like domain-containing protein</fullName>
    </submittedName>
</protein>
<dbReference type="Proteomes" id="UP000663903">
    <property type="component" value="Chromosome"/>
</dbReference>
<dbReference type="PROSITE" id="PS50206">
    <property type="entry name" value="RHODANESE_3"/>
    <property type="match status" value="1"/>
</dbReference>
<dbReference type="InterPro" id="IPR036873">
    <property type="entry name" value="Rhodanese-like_dom_sf"/>
</dbReference>
<dbReference type="Gene3D" id="3.40.250.10">
    <property type="entry name" value="Rhodanese-like domain"/>
    <property type="match status" value="1"/>
</dbReference>
<feature type="domain" description="Rhodanese" evidence="2">
    <location>
        <begin position="69"/>
        <end position="158"/>
    </location>
</feature>
<gene>
    <name evidence="3" type="ORF">J1M35_05665</name>
</gene>
<evidence type="ECO:0000256" key="1">
    <source>
        <dbReference type="SAM" id="SignalP"/>
    </source>
</evidence>
<proteinExistence type="predicted"/>
<evidence type="ECO:0000259" key="2">
    <source>
        <dbReference type="PROSITE" id="PS50206"/>
    </source>
</evidence>
<dbReference type="InterPro" id="IPR001763">
    <property type="entry name" value="Rhodanese-like_dom"/>
</dbReference>
<dbReference type="RefSeq" id="WP_208010276.1">
    <property type="nucleotide sequence ID" value="NZ_CP071796.1"/>
</dbReference>
<evidence type="ECO:0000313" key="3">
    <source>
        <dbReference type="EMBL" id="QTD46377.1"/>
    </source>
</evidence>
<feature type="signal peptide" evidence="1">
    <location>
        <begin position="1"/>
        <end position="20"/>
    </location>
</feature>
<accession>A0A975CIH2</accession>
<keyword evidence="1" id="KW-0732">Signal</keyword>
<dbReference type="KEGG" id="otd:J1M35_05665"/>
<dbReference type="AlphaFoldDB" id="A0A975CIH2"/>
<feature type="chain" id="PRO_5036718459" evidence="1">
    <location>
        <begin position="21"/>
        <end position="296"/>
    </location>
</feature>
<sequence>MVRSSLALLVALAALGTAWAQTQVSERALTCDKQPELLHNVAFTETSTGYSDAERACWLDWPQAQALAQGQGGQWVDVRDAGAIRRLGLPGATAVGLPDLADKTFLRGQSLVLVGTGVDLKALSVRCATLRQAGQFKGVHVLLGGVRRWRQAGQPMQSDGDVWPADQASAQELWVGAADDLWQIATAGLTAPQIANLPVPRDRLLDLGADAAQAVDRLTFQVNAERLPMPRQWLVIADNAERLAQMQALWRQRDANGAADSPVWLIGAWPAYASYLDQQKTLAAHAGRPLPRLCGM</sequence>
<evidence type="ECO:0000313" key="4">
    <source>
        <dbReference type="Proteomes" id="UP000663903"/>
    </source>
</evidence>
<keyword evidence="4" id="KW-1185">Reference proteome</keyword>
<name>A0A975CIH2_9BURK</name>
<reference evidence="3" key="1">
    <citation type="submission" date="2021-03" db="EMBL/GenBank/DDBJ databases">
        <title>Ottowia sp. 27C isolated from the cloaca of a Giant Asian pond turtle (Heosemys grandis).</title>
        <authorList>
            <person name="Spergser J."/>
            <person name="Busse H.-J."/>
        </authorList>
    </citation>
    <scope>NUCLEOTIDE SEQUENCE</scope>
    <source>
        <strain evidence="3">27C</strain>
    </source>
</reference>
<organism evidence="3 4">
    <name type="scientific">Ottowia testudinis</name>
    <dbReference type="NCBI Taxonomy" id="2816950"/>
    <lineage>
        <taxon>Bacteria</taxon>
        <taxon>Pseudomonadati</taxon>
        <taxon>Pseudomonadota</taxon>
        <taxon>Betaproteobacteria</taxon>
        <taxon>Burkholderiales</taxon>
        <taxon>Comamonadaceae</taxon>
        <taxon>Ottowia</taxon>
    </lineage>
</organism>